<dbReference type="Pfam" id="PF15594">
    <property type="entry name" value="Imm50"/>
    <property type="match status" value="1"/>
</dbReference>
<gene>
    <name evidence="1" type="ORF">ACG5V6_10190</name>
</gene>
<accession>A0ABW7HRU4</accession>
<evidence type="ECO:0000313" key="1">
    <source>
        <dbReference type="EMBL" id="MFH0248579.1"/>
    </source>
</evidence>
<keyword evidence="2" id="KW-1185">Reference proteome</keyword>
<comment type="caution">
    <text evidence="1">The sequence shown here is derived from an EMBL/GenBank/DDBJ whole genome shotgun (WGS) entry which is preliminary data.</text>
</comment>
<dbReference type="RefSeq" id="WP_279951492.1">
    <property type="nucleotide sequence ID" value="NZ_BAABEN010000028.1"/>
</dbReference>
<dbReference type="EMBL" id="JBIHMK010000028">
    <property type="protein sequence ID" value="MFH0248579.1"/>
    <property type="molecule type" value="Genomic_DNA"/>
</dbReference>
<proteinExistence type="predicted"/>
<sequence length="138" mass="15960">MDDREWRRILERSDAPEEIIENAPELNGTSLSYLHVDDRHEGAVIAMGFNFRMSPEGAPRKWREQNFNAFEVSLEFTCVRDVKINDWARSLDCLITFSRSSEGTIDVKVFGDEEKISFTAERARISRFRPYRASAPSP</sequence>
<dbReference type="Proteomes" id="UP001607069">
    <property type="component" value="Unassembled WGS sequence"/>
</dbReference>
<name>A0ABW7HRU4_9ACTN</name>
<dbReference type="InterPro" id="IPR028957">
    <property type="entry name" value="Imm50"/>
</dbReference>
<organism evidence="1 2">
    <name type="scientific">Streptomyces chitinivorans</name>
    <dbReference type="NCBI Taxonomy" id="1257027"/>
    <lineage>
        <taxon>Bacteria</taxon>
        <taxon>Bacillati</taxon>
        <taxon>Actinomycetota</taxon>
        <taxon>Actinomycetes</taxon>
        <taxon>Kitasatosporales</taxon>
        <taxon>Streptomycetaceae</taxon>
        <taxon>Streptomyces</taxon>
    </lineage>
</organism>
<reference evidence="1 2" key="1">
    <citation type="submission" date="2024-10" db="EMBL/GenBank/DDBJ databases">
        <authorList>
            <person name="Cho J.-C."/>
        </authorList>
    </citation>
    <scope>NUCLEOTIDE SEQUENCE [LARGE SCALE GENOMIC DNA]</scope>
    <source>
        <strain evidence="1 2">KCTC29696</strain>
    </source>
</reference>
<protein>
    <submittedName>
        <fullName evidence="1">Imm50 family immunity protein</fullName>
    </submittedName>
</protein>
<evidence type="ECO:0000313" key="2">
    <source>
        <dbReference type="Proteomes" id="UP001607069"/>
    </source>
</evidence>